<evidence type="ECO:0000313" key="5">
    <source>
        <dbReference type="Proteomes" id="UP000000768"/>
    </source>
</evidence>
<dbReference type="InterPro" id="IPR036514">
    <property type="entry name" value="SGNH_hydro_sf"/>
</dbReference>
<sequence length="752" mass="80706">MACTTLSLLDHLVITVLLVLARDIITAGVVIAPPPTRLRAPSPTPRPLHFGPPARTPRLPPPLLGTPPLTPLPRPWLGAPSPAHVPPRLGAPSRTPILPSPKVGAPPPIPPYRRKRAPPPAPRVKGPIPSPVIPPPRKGTPPSNPIPAPRLGVPLPTPPLPRPRSPAFPSPRNGAPRSSPPLPTPRLGAPLPSLLPLAPAPILPPHRKGTPPPAPHFKAPILPPRRKGPPPAPHFRAPVPPPHRKGTPPPAPHFKAPILPPGRKRTPPPAPHFKAPVAPPRRKGTPPPTPHFKAPVLPPRRKRTPPPAPHVKAPIPSTVIPPWKDIPPSTPIPAPRLGVPLPSPVRQPPRTPIVSPPRKRNPPSSPPPRLGVPLPSPVRQPPRTPIVPPPRKRNPPSSPPPRLGAPLPSPLFPPPHTPVLPPPPQYAADPPPPPPPMGGPKVPALIAFGDSIVDTGNNNYLMTVVKANFPPYGKEYPGHKATGRFSDGKITVDFLASAFGLKETLPPYLNKNLTLEDLKTGVSFASAGSGYNNATCRTSSTMTIERQLQLFSEYKAKVGSIPERALFVVCSGSNDIVEHFTLADSMTSPEYAEMMARRAIGLVEALIGQGARQIALTGAPPVGCVPSQRRIAGGVRTQCATDRNQLALLFNRKVSLEVAKLSGKYRGVNIFYVDLYSIVADVVQRYQDLGFKDGKDACCGYIGLAVGPLCNVGSRTCPDPSKYVFWDSYHPTERAYKIMIDDFLRRYTRYIH</sequence>
<name>A0A1B6QLC4_SORBI</name>
<evidence type="ECO:0000256" key="1">
    <source>
        <dbReference type="ARBA" id="ARBA00008668"/>
    </source>
</evidence>
<dbReference type="InterPro" id="IPR035669">
    <property type="entry name" value="SGNH_plant_lipase-like"/>
</dbReference>
<dbReference type="SUPFAM" id="SSF52266">
    <property type="entry name" value="SGNH hydrolase"/>
    <property type="match status" value="1"/>
</dbReference>
<dbReference type="Pfam" id="PF00657">
    <property type="entry name" value="Lipase_GDSL"/>
    <property type="match status" value="1"/>
</dbReference>
<dbReference type="GO" id="GO:0016298">
    <property type="term" value="F:lipase activity"/>
    <property type="evidence" value="ECO:0007669"/>
    <property type="project" value="InterPro"/>
</dbReference>
<feature type="compositionally biased region" description="Pro residues" evidence="2">
    <location>
        <begin position="363"/>
        <end position="389"/>
    </location>
</feature>
<keyword evidence="5" id="KW-1185">Reference proteome</keyword>
<feature type="compositionally biased region" description="Pro residues" evidence="2">
    <location>
        <begin position="324"/>
        <end position="334"/>
    </location>
</feature>
<feature type="compositionally biased region" description="Pro residues" evidence="2">
    <location>
        <begin position="54"/>
        <end position="74"/>
    </location>
</feature>
<evidence type="ECO:0000313" key="4">
    <source>
        <dbReference type="EMBL" id="KXG38704.1"/>
    </source>
</evidence>
<dbReference type="PANTHER" id="PTHR45642:SF17">
    <property type="entry name" value="GDSL-LIKE LIPASE_ACYLHYDROLASE FAMILY PROTEIN, EXPRESSED"/>
    <property type="match status" value="1"/>
</dbReference>
<reference evidence="5" key="2">
    <citation type="journal article" date="2018" name="Plant J.">
        <title>The Sorghum bicolor reference genome: improved assembly, gene annotations, a transcriptome atlas, and signatures of genome organization.</title>
        <authorList>
            <person name="McCormick R.F."/>
            <person name="Truong S.K."/>
            <person name="Sreedasyam A."/>
            <person name="Jenkins J."/>
            <person name="Shu S."/>
            <person name="Sims D."/>
            <person name="Kennedy M."/>
            <person name="Amirebrahimi M."/>
            <person name="Weers B.D."/>
            <person name="McKinley B."/>
            <person name="Mattison A."/>
            <person name="Morishige D.T."/>
            <person name="Grimwood J."/>
            <person name="Schmutz J."/>
            <person name="Mullet J.E."/>
        </authorList>
    </citation>
    <scope>NUCLEOTIDE SEQUENCE [LARGE SCALE GENOMIC DNA]</scope>
    <source>
        <strain evidence="5">cv. BTx623</strain>
    </source>
</reference>
<gene>
    <name evidence="4" type="ORF">SORBI_3001G269200</name>
</gene>
<feature type="compositionally biased region" description="Pro residues" evidence="2">
    <location>
        <begin position="118"/>
        <end position="148"/>
    </location>
</feature>
<dbReference type="InterPro" id="IPR008265">
    <property type="entry name" value="Lipase_GDSL_AS"/>
</dbReference>
<feature type="region of interest" description="Disordered" evidence="2">
    <location>
        <begin position="34"/>
        <end position="439"/>
    </location>
</feature>
<evidence type="ECO:0000256" key="2">
    <source>
        <dbReference type="SAM" id="MobiDB-lite"/>
    </source>
</evidence>
<dbReference type="Proteomes" id="UP000000768">
    <property type="component" value="Chromosome 1"/>
</dbReference>
<comment type="similarity">
    <text evidence="1">Belongs to the 'GDSL' lipolytic enzyme family.</text>
</comment>
<dbReference type="Gene3D" id="3.40.50.1110">
    <property type="entry name" value="SGNH hydrolase"/>
    <property type="match status" value="1"/>
</dbReference>
<dbReference type="PANTHER" id="PTHR45642">
    <property type="entry name" value="GDSL ESTERASE/LIPASE EXL3"/>
    <property type="match status" value="1"/>
</dbReference>
<protein>
    <submittedName>
        <fullName evidence="4">Uncharacterized protein</fullName>
    </submittedName>
</protein>
<dbReference type="EMBL" id="CM000760">
    <property type="protein sequence ID" value="KXG38704.1"/>
    <property type="molecule type" value="Genomic_DNA"/>
</dbReference>
<dbReference type="PROSITE" id="PS01098">
    <property type="entry name" value="LIPASE_GDSL_SER"/>
    <property type="match status" value="1"/>
</dbReference>
<evidence type="ECO:0000256" key="3">
    <source>
        <dbReference type="SAM" id="SignalP"/>
    </source>
</evidence>
<dbReference type="AlphaFoldDB" id="A0A1B6QLC4"/>
<feature type="chain" id="PRO_5008589780" evidence="3">
    <location>
        <begin position="22"/>
        <end position="752"/>
    </location>
</feature>
<organism evidence="4 5">
    <name type="scientific">Sorghum bicolor</name>
    <name type="common">Sorghum</name>
    <name type="synonym">Sorghum vulgare</name>
    <dbReference type="NCBI Taxonomy" id="4558"/>
    <lineage>
        <taxon>Eukaryota</taxon>
        <taxon>Viridiplantae</taxon>
        <taxon>Streptophyta</taxon>
        <taxon>Embryophyta</taxon>
        <taxon>Tracheophyta</taxon>
        <taxon>Spermatophyta</taxon>
        <taxon>Magnoliopsida</taxon>
        <taxon>Liliopsida</taxon>
        <taxon>Poales</taxon>
        <taxon>Poaceae</taxon>
        <taxon>PACMAD clade</taxon>
        <taxon>Panicoideae</taxon>
        <taxon>Andropogonodae</taxon>
        <taxon>Andropogoneae</taxon>
        <taxon>Sorghinae</taxon>
        <taxon>Sorghum</taxon>
    </lineage>
</organism>
<feature type="compositionally biased region" description="Pro residues" evidence="2">
    <location>
        <begin position="34"/>
        <end position="46"/>
    </location>
</feature>
<feature type="compositionally biased region" description="Low complexity" evidence="2">
    <location>
        <begin position="185"/>
        <end position="197"/>
    </location>
</feature>
<feature type="compositionally biased region" description="Pro residues" evidence="2">
    <location>
        <begin position="155"/>
        <end position="169"/>
    </location>
</feature>
<dbReference type="OrthoDB" id="1600564at2759"/>
<keyword evidence="3" id="KW-0732">Signal</keyword>
<dbReference type="InterPro" id="IPR001087">
    <property type="entry name" value="GDSL"/>
</dbReference>
<feature type="compositionally biased region" description="Pro residues" evidence="2">
    <location>
        <begin position="198"/>
        <end position="215"/>
    </location>
</feature>
<proteinExistence type="inferred from homology"/>
<dbReference type="GO" id="GO:0006629">
    <property type="term" value="P:lipid metabolic process"/>
    <property type="evidence" value="ECO:0007669"/>
    <property type="project" value="InterPro"/>
</dbReference>
<reference evidence="4 5" key="1">
    <citation type="journal article" date="2009" name="Nature">
        <title>The Sorghum bicolor genome and the diversification of grasses.</title>
        <authorList>
            <person name="Paterson A.H."/>
            <person name="Bowers J.E."/>
            <person name="Bruggmann R."/>
            <person name="Dubchak I."/>
            <person name="Grimwood J."/>
            <person name="Gundlach H."/>
            <person name="Haberer G."/>
            <person name="Hellsten U."/>
            <person name="Mitros T."/>
            <person name="Poliakov A."/>
            <person name="Schmutz J."/>
            <person name="Spannagl M."/>
            <person name="Tang H."/>
            <person name="Wang X."/>
            <person name="Wicker T."/>
            <person name="Bharti A.K."/>
            <person name="Chapman J."/>
            <person name="Feltus F.A."/>
            <person name="Gowik U."/>
            <person name="Grigoriev I.V."/>
            <person name="Lyons E."/>
            <person name="Maher C.A."/>
            <person name="Martis M."/>
            <person name="Narechania A."/>
            <person name="Otillar R.P."/>
            <person name="Penning B.W."/>
            <person name="Salamov A.A."/>
            <person name="Wang Y."/>
            <person name="Zhang L."/>
            <person name="Carpita N.C."/>
            <person name="Freeling M."/>
            <person name="Gingle A.R."/>
            <person name="Hash C.T."/>
            <person name="Keller B."/>
            <person name="Klein P."/>
            <person name="Kresovich S."/>
            <person name="McCann M.C."/>
            <person name="Ming R."/>
            <person name="Peterson D.G."/>
            <person name="Mehboob-ur-Rahman"/>
            <person name="Ware D."/>
            <person name="Westhoff P."/>
            <person name="Mayer K.F."/>
            <person name="Messing J."/>
            <person name="Rokhsar D.S."/>
        </authorList>
    </citation>
    <scope>NUCLEOTIDE SEQUENCE [LARGE SCALE GENOMIC DNA]</scope>
    <source>
        <strain evidence="5">cv. BTx623</strain>
    </source>
</reference>
<dbReference type="eggNOG" id="ENOG502QW19">
    <property type="taxonomic scope" value="Eukaryota"/>
</dbReference>
<feature type="compositionally biased region" description="Pro residues" evidence="2">
    <location>
        <begin position="396"/>
        <end position="438"/>
    </location>
</feature>
<dbReference type="OMA" id="PHFKAPI"/>
<dbReference type="CDD" id="cd01837">
    <property type="entry name" value="SGNH_plant_lipase_like"/>
    <property type="match status" value="1"/>
</dbReference>
<feature type="signal peptide" evidence="3">
    <location>
        <begin position="1"/>
        <end position="21"/>
    </location>
</feature>
<dbReference type="InterPro" id="IPR050592">
    <property type="entry name" value="GDSL_lipolytic_enzyme"/>
</dbReference>
<feature type="compositionally biased region" description="Pro residues" evidence="2">
    <location>
        <begin position="341"/>
        <end position="355"/>
    </location>
</feature>
<dbReference type="Gramene" id="KXG38704">
    <property type="protein sequence ID" value="KXG38704"/>
    <property type="gene ID" value="SORBI_3001G269200"/>
</dbReference>
<feature type="compositionally biased region" description="Pro residues" evidence="2">
    <location>
        <begin position="229"/>
        <end position="252"/>
    </location>
</feature>
<dbReference type="InParanoid" id="A0A1B6QLC4"/>
<accession>A0A1B6QLC4</accession>